<keyword evidence="5 6" id="KW-0472">Membrane</keyword>
<evidence type="ECO:0000313" key="9">
    <source>
        <dbReference type="Proteomes" id="UP001343257"/>
    </source>
</evidence>
<comment type="similarity">
    <text evidence="2">Belongs to the GtrA family.</text>
</comment>
<dbReference type="PANTHER" id="PTHR38459">
    <property type="entry name" value="PROPHAGE BACTOPRENOL-LINKED GLUCOSE TRANSLOCASE HOMOLOG"/>
    <property type="match status" value="1"/>
</dbReference>
<feature type="domain" description="GtrA/DPMS transmembrane" evidence="7">
    <location>
        <begin position="15"/>
        <end position="126"/>
    </location>
</feature>
<evidence type="ECO:0000256" key="2">
    <source>
        <dbReference type="ARBA" id="ARBA00009399"/>
    </source>
</evidence>
<comment type="subcellular location">
    <subcellularLocation>
        <location evidence="1">Membrane</location>
        <topology evidence="1">Multi-pass membrane protein</topology>
    </subcellularLocation>
</comment>
<name>A0ABU6Q0C8_9BACL</name>
<feature type="transmembrane region" description="Helical" evidence="6">
    <location>
        <begin position="102"/>
        <end position="120"/>
    </location>
</feature>
<keyword evidence="4 6" id="KW-1133">Transmembrane helix</keyword>
<dbReference type="EMBL" id="JARTLD010000068">
    <property type="protein sequence ID" value="MED5020574.1"/>
    <property type="molecule type" value="Genomic_DNA"/>
</dbReference>
<gene>
    <name evidence="8" type="ORF">P9847_25275</name>
</gene>
<sequence length="138" mass="15534">MVERSGHDELKRFIRFGIVGVSNTLVDFIVFFLVHSLLGSIFGQIVSYAAGMLNSYILNRRWTFGQKHARDYGQMLRFMAVNAVIAAGTAVLLNLMDKHLPLVAAKLLVTAAGVFINYFVSRSWVFRQKHAEGQTEIK</sequence>
<proteinExistence type="inferred from homology"/>
<dbReference type="InterPro" id="IPR007267">
    <property type="entry name" value="GtrA_DPMS_TM"/>
</dbReference>
<keyword evidence="9" id="KW-1185">Reference proteome</keyword>
<dbReference type="RefSeq" id="WP_328282030.1">
    <property type="nucleotide sequence ID" value="NZ_JARTLD010000068.1"/>
</dbReference>
<feature type="transmembrane region" description="Helical" evidence="6">
    <location>
        <begin position="78"/>
        <end position="96"/>
    </location>
</feature>
<dbReference type="InterPro" id="IPR051401">
    <property type="entry name" value="GtrA_CellWall_Glycosyl"/>
</dbReference>
<feature type="transmembrane region" description="Helical" evidence="6">
    <location>
        <begin position="12"/>
        <end position="35"/>
    </location>
</feature>
<dbReference type="PANTHER" id="PTHR38459:SF1">
    <property type="entry name" value="PROPHAGE BACTOPRENOL-LINKED GLUCOSE TRANSLOCASE HOMOLOG"/>
    <property type="match status" value="1"/>
</dbReference>
<dbReference type="Pfam" id="PF04138">
    <property type="entry name" value="GtrA_DPMS_TM"/>
    <property type="match status" value="1"/>
</dbReference>
<evidence type="ECO:0000313" key="8">
    <source>
        <dbReference type="EMBL" id="MED5020574.1"/>
    </source>
</evidence>
<evidence type="ECO:0000259" key="7">
    <source>
        <dbReference type="Pfam" id="PF04138"/>
    </source>
</evidence>
<reference evidence="8 9" key="1">
    <citation type="submission" date="2023-03" db="EMBL/GenBank/DDBJ databases">
        <title>Bacillus Genome Sequencing.</title>
        <authorList>
            <person name="Dunlap C."/>
        </authorList>
    </citation>
    <scope>NUCLEOTIDE SEQUENCE [LARGE SCALE GENOMIC DNA]</scope>
    <source>
        <strain evidence="8 9">NRS-52</strain>
    </source>
</reference>
<protein>
    <submittedName>
        <fullName evidence="8">GtrA family protein</fullName>
    </submittedName>
</protein>
<dbReference type="Proteomes" id="UP001343257">
    <property type="component" value="Unassembled WGS sequence"/>
</dbReference>
<evidence type="ECO:0000256" key="6">
    <source>
        <dbReference type="SAM" id="Phobius"/>
    </source>
</evidence>
<keyword evidence="3 6" id="KW-0812">Transmembrane</keyword>
<feature type="transmembrane region" description="Helical" evidence="6">
    <location>
        <begin position="41"/>
        <end position="58"/>
    </location>
</feature>
<evidence type="ECO:0000256" key="4">
    <source>
        <dbReference type="ARBA" id="ARBA00022989"/>
    </source>
</evidence>
<evidence type="ECO:0000256" key="3">
    <source>
        <dbReference type="ARBA" id="ARBA00022692"/>
    </source>
</evidence>
<organism evidence="8 9">
    <name type="scientific">Paenibacillus chibensis</name>
    <dbReference type="NCBI Taxonomy" id="59846"/>
    <lineage>
        <taxon>Bacteria</taxon>
        <taxon>Bacillati</taxon>
        <taxon>Bacillota</taxon>
        <taxon>Bacilli</taxon>
        <taxon>Bacillales</taxon>
        <taxon>Paenibacillaceae</taxon>
        <taxon>Paenibacillus</taxon>
    </lineage>
</organism>
<evidence type="ECO:0000256" key="5">
    <source>
        <dbReference type="ARBA" id="ARBA00023136"/>
    </source>
</evidence>
<evidence type="ECO:0000256" key="1">
    <source>
        <dbReference type="ARBA" id="ARBA00004141"/>
    </source>
</evidence>
<accession>A0ABU6Q0C8</accession>
<comment type="caution">
    <text evidence="8">The sequence shown here is derived from an EMBL/GenBank/DDBJ whole genome shotgun (WGS) entry which is preliminary data.</text>
</comment>